<gene>
    <name evidence="1" type="ORF">IAC43_09205</name>
</gene>
<reference evidence="1" key="2">
    <citation type="journal article" date="2021" name="PeerJ">
        <title>Extensive microbial diversity within the chicken gut microbiome revealed by metagenomics and culture.</title>
        <authorList>
            <person name="Gilroy R."/>
            <person name="Ravi A."/>
            <person name="Getino M."/>
            <person name="Pursley I."/>
            <person name="Horton D.L."/>
            <person name="Alikhan N.F."/>
            <person name="Baker D."/>
            <person name="Gharbi K."/>
            <person name="Hall N."/>
            <person name="Watson M."/>
            <person name="Adriaenssens E.M."/>
            <person name="Foster-Nyarko E."/>
            <person name="Jarju S."/>
            <person name="Secka A."/>
            <person name="Antonio M."/>
            <person name="Oren A."/>
            <person name="Chaudhuri R.R."/>
            <person name="La Ragione R."/>
            <person name="Hildebrand F."/>
            <person name="Pallen M.J."/>
        </authorList>
    </citation>
    <scope>NUCLEOTIDE SEQUENCE</scope>
    <source>
        <strain evidence="1">ChiBcec7-5410</strain>
    </source>
</reference>
<dbReference type="Proteomes" id="UP000824160">
    <property type="component" value="Unassembled WGS sequence"/>
</dbReference>
<dbReference type="InterPro" id="IPR052922">
    <property type="entry name" value="Cytidylate_Kinase-2"/>
</dbReference>
<dbReference type="InterPro" id="IPR027417">
    <property type="entry name" value="P-loop_NTPase"/>
</dbReference>
<accession>A0A9D1KSN0</accession>
<dbReference type="NCBIfam" id="NF004861">
    <property type="entry name" value="PRK06217.1"/>
    <property type="match status" value="1"/>
</dbReference>
<dbReference type="Gene3D" id="3.40.50.300">
    <property type="entry name" value="P-loop containing nucleotide triphosphate hydrolases"/>
    <property type="match status" value="1"/>
</dbReference>
<organism evidence="1 2">
    <name type="scientific">Candidatus Faecivivens stercoripullorum</name>
    <dbReference type="NCBI Taxonomy" id="2840805"/>
    <lineage>
        <taxon>Bacteria</taxon>
        <taxon>Bacillati</taxon>
        <taxon>Bacillota</taxon>
        <taxon>Clostridia</taxon>
        <taxon>Eubacteriales</taxon>
        <taxon>Oscillospiraceae</taxon>
        <taxon>Oscillospiraceae incertae sedis</taxon>
        <taxon>Candidatus Faecivivens</taxon>
    </lineage>
</organism>
<proteinExistence type="predicted"/>
<protein>
    <submittedName>
        <fullName evidence="1">AAA family ATPase</fullName>
    </submittedName>
</protein>
<sequence>MMKQVIHVYGASGSGTSTLGKYISEKSGYYFMDTDDYFWESTNPPYTVKRSPSSRLQLMKEDINQHDYVVISGSLVDWGDELIPLFSLAIRVETDTNIRLQRLRIREQKKFGSRIDAGGDMYDNHVKFISWAASYDHGGLEMRSKAQHDEWQRKLICPLLSVDGSMPVNEIFEFVKQHSEFKINTK</sequence>
<dbReference type="Pfam" id="PF13238">
    <property type="entry name" value="AAA_18"/>
    <property type="match status" value="1"/>
</dbReference>
<evidence type="ECO:0000313" key="1">
    <source>
        <dbReference type="EMBL" id="HIT95350.1"/>
    </source>
</evidence>
<dbReference type="SUPFAM" id="SSF52540">
    <property type="entry name" value="P-loop containing nucleoside triphosphate hydrolases"/>
    <property type="match status" value="1"/>
</dbReference>
<evidence type="ECO:0000313" key="2">
    <source>
        <dbReference type="Proteomes" id="UP000824160"/>
    </source>
</evidence>
<name>A0A9D1KSN0_9FIRM</name>
<dbReference type="AlphaFoldDB" id="A0A9D1KSN0"/>
<dbReference type="PANTHER" id="PTHR37816">
    <property type="entry name" value="YALI0E33011P"/>
    <property type="match status" value="1"/>
</dbReference>
<dbReference type="EMBL" id="DVLW01000251">
    <property type="protein sequence ID" value="HIT95350.1"/>
    <property type="molecule type" value="Genomic_DNA"/>
</dbReference>
<dbReference type="PANTHER" id="PTHR37816:SF2">
    <property type="entry name" value="DNA TOPOLOGY MODULATION PROTEIN FLAR-RELATED PROTEIN"/>
    <property type="match status" value="1"/>
</dbReference>
<reference evidence="1" key="1">
    <citation type="submission" date="2020-10" db="EMBL/GenBank/DDBJ databases">
        <authorList>
            <person name="Gilroy R."/>
        </authorList>
    </citation>
    <scope>NUCLEOTIDE SEQUENCE</scope>
    <source>
        <strain evidence="1">ChiBcec7-5410</strain>
    </source>
</reference>
<comment type="caution">
    <text evidence="1">The sequence shown here is derived from an EMBL/GenBank/DDBJ whole genome shotgun (WGS) entry which is preliminary data.</text>
</comment>